<name>A0ABT8GQD1_9BACL</name>
<comment type="caution">
    <text evidence="1">The sequence shown here is derived from an EMBL/GenBank/DDBJ whole genome shotgun (WGS) entry which is preliminary data.</text>
</comment>
<proteinExistence type="predicted"/>
<accession>A0ABT8GQD1</accession>
<keyword evidence="2" id="KW-1185">Reference proteome</keyword>
<reference evidence="1" key="1">
    <citation type="submission" date="2023-07" db="EMBL/GenBank/DDBJ databases">
        <title>Ureibacillus sp. isolated from freshwater well.</title>
        <authorList>
            <person name="Kirdat K."/>
            <person name="Bhatt A."/>
            <person name="Teware R."/>
            <person name="Bhavsar Y."/>
            <person name="Yadav A."/>
        </authorList>
    </citation>
    <scope>NUCLEOTIDE SEQUENCE</scope>
    <source>
        <strain evidence="1">BA0131</strain>
    </source>
</reference>
<sequence length="46" mass="5233">MVRVAHYGAEVARRCLNPRKQVKVARKERKVASKVREVARKQVSGS</sequence>
<gene>
    <name evidence="1" type="ORF">QYB95_08785</name>
</gene>
<organism evidence="1 2">
    <name type="scientific">Ureibacillus aquaedulcis</name>
    <dbReference type="NCBI Taxonomy" id="3058421"/>
    <lineage>
        <taxon>Bacteria</taxon>
        <taxon>Bacillati</taxon>
        <taxon>Bacillota</taxon>
        <taxon>Bacilli</taxon>
        <taxon>Bacillales</taxon>
        <taxon>Caryophanaceae</taxon>
        <taxon>Ureibacillus</taxon>
    </lineage>
</organism>
<protein>
    <submittedName>
        <fullName evidence="1">Uncharacterized protein</fullName>
    </submittedName>
</protein>
<dbReference type="Proteomes" id="UP001172743">
    <property type="component" value="Unassembled WGS sequence"/>
</dbReference>
<evidence type="ECO:0000313" key="2">
    <source>
        <dbReference type="Proteomes" id="UP001172743"/>
    </source>
</evidence>
<dbReference type="EMBL" id="JAUHTQ010000005">
    <property type="protein sequence ID" value="MDN4493628.1"/>
    <property type="molecule type" value="Genomic_DNA"/>
</dbReference>
<evidence type="ECO:0000313" key="1">
    <source>
        <dbReference type="EMBL" id="MDN4493628.1"/>
    </source>
</evidence>
<dbReference type="RefSeq" id="WP_301137970.1">
    <property type="nucleotide sequence ID" value="NZ_JAUHTQ010000005.1"/>
</dbReference>